<dbReference type="OrthoDB" id="5403747at2759"/>
<dbReference type="EMBL" id="GG749415">
    <property type="protein sequence ID" value="EGE79592.1"/>
    <property type="molecule type" value="Genomic_DNA"/>
</dbReference>
<evidence type="ECO:0000256" key="1">
    <source>
        <dbReference type="SAM" id="MobiDB-lite"/>
    </source>
</evidence>
<feature type="compositionally biased region" description="Polar residues" evidence="1">
    <location>
        <begin position="67"/>
        <end position="81"/>
    </location>
</feature>
<sequence length="207" mass="22298">MENLETGLSAGEQRIFFIAMTCTTDGLAGIKVNYDLLAEKAGLKNAACASVLYGKARRKLLEATRGAGSTSTPNANGTDPTTPAKANKVTKRTPKSSSRGKNAATKAAIAAATLEVEETPTKARKIKNETHYDVDMTGMMRADVGLKQEKGNGGFARIKSEFANGLANEMIEGTSYPRSELEWSFFEQSLWHVETYKSESEDGSDTT</sequence>
<proteinExistence type="predicted"/>
<dbReference type="HOGENOM" id="CLU_1361294_0_0_1"/>
<evidence type="ECO:0000313" key="2">
    <source>
        <dbReference type="EMBL" id="EGE79592.1"/>
    </source>
</evidence>
<name>F2T8M9_AJEDA</name>
<dbReference type="AlphaFoldDB" id="F2T8M9"/>
<accession>F2T8M9</accession>
<feature type="region of interest" description="Disordered" evidence="1">
    <location>
        <begin position="64"/>
        <end position="104"/>
    </location>
</feature>
<dbReference type="Proteomes" id="UP000007802">
    <property type="component" value="Unassembled WGS sequence"/>
</dbReference>
<protein>
    <submittedName>
        <fullName evidence="2">Uncharacterized protein</fullName>
    </submittedName>
</protein>
<reference evidence="2" key="1">
    <citation type="submission" date="2010-03" db="EMBL/GenBank/DDBJ databases">
        <title>Annotation of Blastomyces dermatitidis strain ATCC 18188.</title>
        <authorList>
            <consortium name="The Broad Institute Genome Sequencing Platform"/>
            <consortium name="Broad Institute Genome Sequencing Center for Infectious Disease."/>
            <person name="Cuomo C."/>
            <person name="Klein B."/>
            <person name="Sullivan T."/>
            <person name="Heitman J."/>
            <person name="Young S."/>
            <person name="Zeng Q."/>
            <person name="Gargeya S."/>
            <person name="Alvarado L."/>
            <person name="Berlin A.M."/>
            <person name="Chapman S.B."/>
            <person name="Chen Z."/>
            <person name="Freedman E."/>
            <person name="Gellesch M."/>
            <person name="Goldberg J."/>
            <person name="Griggs A."/>
            <person name="Gujja S."/>
            <person name="Heilman E."/>
            <person name="Heiman D."/>
            <person name="Howarth C."/>
            <person name="Mehta T."/>
            <person name="Neiman D."/>
            <person name="Pearson M."/>
            <person name="Roberts A."/>
            <person name="Saif S."/>
            <person name="Shea T."/>
            <person name="Shenoy N."/>
            <person name="Sisk P."/>
            <person name="Stolte C."/>
            <person name="Sykes S."/>
            <person name="White J."/>
            <person name="Yandava C."/>
            <person name="Haas B."/>
            <person name="Nusbaum C."/>
            <person name="Birren B."/>
        </authorList>
    </citation>
    <scope>NUCLEOTIDE SEQUENCE [LARGE SCALE GENOMIC DNA]</scope>
    <source>
        <strain evidence="2">ATCC 18188</strain>
    </source>
</reference>
<organism evidence="2">
    <name type="scientific">Ajellomyces dermatitidis (strain ATCC 18188 / CBS 674.68)</name>
    <name type="common">Blastomyces dermatitidis</name>
    <dbReference type="NCBI Taxonomy" id="653446"/>
    <lineage>
        <taxon>Eukaryota</taxon>
        <taxon>Fungi</taxon>
        <taxon>Dikarya</taxon>
        <taxon>Ascomycota</taxon>
        <taxon>Pezizomycotina</taxon>
        <taxon>Eurotiomycetes</taxon>
        <taxon>Eurotiomycetidae</taxon>
        <taxon>Onygenales</taxon>
        <taxon>Ajellomycetaceae</taxon>
        <taxon>Blastomyces</taxon>
    </lineage>
</organism>
<gene>
    <name evidence="2" type="ORF">BDDG_02533</name>
</gene>